<name>A0ACB0Y6X7_MELEN</name>
<protein>
    <submittedName>
        <fullName evidence="1">Uncharacterized protein</fullName>
    </submittedName>
</protein>
<dbReference type="EMBL" id="CAVMJV010000007">
    <property type="protein sequence ID" value="CAK5033830.1"/>
    <property type="molecule type" value="Genomic_DNA"/>
</dbReference>
<proteinExistence type="predicted"/>
<evidence type="ECO:0000313" key="2">
    <source>
        <dbReference type="Proteomes" id="UP001497535"/>
    </source>
</evidence>
<reference evidence="1" key="1">
    <citation type="submission" date="2023-11" db="EMBL/GenBank/DDBJ databases">
        <authorList>
            <person name="Poullet M."/>
        </authorList>
    </citation>
    <scope>NUCLEOTIDE SEQUENCE</scope>
    <source>
        <strain evidence="1">E1834</strain>
    </source>
</reference>
<dbReference type="Proteomes" id="UP001497535">
    <property type="component" value="Unassembled WGS sequence"/>
</dbReference>
<evidence type="ECO:0000313" key="1">
    <source>
        <dbReference type="EMBL" id="CAK5033830.1"/>
    </source>
</evidence>
<accession>A0ACB0Y6X7</accession>
<organism evidence="1 2">
    <name type="scientific">Meloidogyne enterolobii</name>
    <name type="common">Root-knot nematode worm</name>
    <name type="synonym">Meloidogyne mayaguensis</name>
    <dbReference type="NCBI Taxonomy" id="390850"/>
    <lineage>
        <taxon>Eukaryota</taxon>
        <taxon>Metazoa</taxon>
        <taxon>Ecdysozoa</taxon>
        <taxon>Nematoda</taxon>
        <taxon>Chromadorea</taxon>
        <taxon>Rhabditida</taxon>
        <taxon>Tylenchina</taxon>
        <taxon>Tylenchomorpha</taxon>
        <taxon>Tylenchoidea</taxon>
        <taxon>Meloidogynidae</taxon>
        <taxon>Meloidogyninae</taxon>
        <taxon>Meloidogyne</taxon>
    </lineage>
</organism>
<gene>
    <name evidence="1" type="ORF">MENTE1834_LOCUS8248</name>
</gene>
<keyword evidence="2" id="KW-1185">Reference proteome</keyword>
<comment type="caution">
    <text evidence="1">The sequence shown here is derived from an EMBL/GenBank/DDBJ whole genome shotgun (WGS) entry which is preliminary data.</text>
</comment>
<sequence length="238" mass="26587">MKELEELGDYEENKDVKVNEKVSGSVIAEGMGDLKSLNNKMKNFDNYVVLEPHQPRTTVTEKLPELLPKNFSEFPPPPANQLWSFKIKPSSLKQPTALEFSQGNGSKKVDLDLNGRFASGEEIDSIVDRLFTNKELLRSFVVSIKDLKNKNNGTIKPSENTSTIISSTESPEQCSTPPKFIPCVSLEKANVQLHSCCVKRLMPVGCLPLCRYDTSREEIKMAFEKGQCGILNISPVCF</sequence>